<dbReference type="Proteomes" id="UP001500879">
    <property type="component" value="Unassembled WGS sequence"/>
</dbReference>
<organism evidence="1 2">
    <name type="scientific">Streptomyces luteireticuli</name>
    <dbReference type="NCBI Taxonomy" id="173858"/>
    <lineage>
        <taxon>Bacteria</taxon>
        <taxon>Bacillati</taxon>
        <taxon>Actinomycetota</taxon>
        <taxon>Actinomycetes</taxon>
        <taxon>Kitasatosporales</taxon>
        <taxon>Streptomycetaceae</taxon>
        <taxon>Streptomyces</taxon>
    </lineage>
</organism>
<dbReference type="RefSeq" id="WP_344029856.1">
    <property type="nucleotide sequence ID" value="NZ_BAAABX010000057.1"/>
</dbReference>
<evidence type="ECO:0000313" key="1">
    <source>
        <dbReference type="EMBL" id="GAA0426450.1"/>
    </source>
</evidence>
<accession>A0ABN0Z0A8</accession>
<reference evidence="1 2" key="1">
    <citation type="journal article" date="2019" name="Int. J. Syst. Evol. Microbiol.">
        <title>The Global Catalogue of Microorganisms (GCM) 10K type strain sequencing project: providing services to taxonomists for standard genome sequencing and annotation.</title>
        <authorList>
            <consortium name="The Broad Institute Genomics Platform"/>
            <consortium name="The Broad Institute Genome Sequencing Center for Infectious Disease"/>
            <person name="Wu L."/>
            <person name="Ma J."/>
        </authorList>
    </citation>
    <scope>NUCLEOTIDE SEQUENCE [LARGE SCALE GENOMIC DNA]</scope>
    <source>
        <strain evidence="1 2">JCM 4788</strain>
    </source>
</reference>
<evidence type="ECO:0000313" key="2">
    <source>
        <dbReference type="Proteomes" id="UP001500879"/>
    </source>
</evidence>
<name>A0ABN0Z0A8_9ACTN</name>
<sequence length="69" mass="7639">MATPFPPDAVVLDPVIRTGRYLAVGVQTTGYFLAQWHVWHVDGEYAGYATAAELVPLVIAQHERLTDDQ</sequence>
<proteinExistence type="predicted"/>
<protein>
    <submittedName>
        <fullName evidence="1">Uncharacterized protein</fullName>
    </submittedName>
</protein>
<comment type="caution">
    <text evidence="1">The sequence shown here is derived from an EMBL/GenBank/DDBJ whole genome shotgun (WGS) entry which is preliminary data.</text>
</comment>
<keyword evidence="2" id="KW-1185">Reference proteome</keyword>
<gene>
    <name evidence="1" type="ORF">GCM10010357_55010</name>
</gene>
<dbReference type="EMBL" id="BAAABX010000057">
    <property type="protein sequence ID" value="GAA0426450.1"/>
    <property type="molecule type" value="Genomic_DNA"/>
</dbReference>